<reference evidence="1 2" key="1">
    <citation type="submission" date="2019-03" db="EMBL/GenBank/DDBJ databases">
        <title>Genomics of glacier-inhabiting Cryobacterium strains.</title>
        <authorList>
            <person name="Liu Q."/>
            <person name="Xin Y.-H."/>
        </authorList>
    </citation>
    <scope>NUCLEOTIDE SEQUENCE [LARGE SCALE GENOMIC DNA]</scope>
    <source>
        <strain evidence="1 2">Hh14</strain>
    </source>
</reference>
<dbReference type="PANTHER" id="PTHR30143:SF0">
    <property type="entry name" value="2-KETO-4-PENTENOATE HYDRATASE"/>
    <property type="match status" value="1"/>
</dbReference>
<evidence type="ECO:0008006" key="3">
    <source>
        <dbReference type="Google" id="ProtNLM"/>
    </source>
</evidence>
<protein>
    <recommendedName>
        <fullName evidence="3">2-keto-4-pentenoate hydratase</fullName>
    </recommendedName>
</protein>
<evidence type="ECO:0000313" key="2">
    <source>
        <dbReference type="Proteomes" id="UP000297447"/>
    </source>
</evidence>
<dbReference type="AlphaFoldDB" id="A0A4R9A564"/>
<dbReference type="SUPFAM" id="SSF56529">
    <property type="entry name" value="FAH"/>
    <property type="match status" value="1"/>
</dbReference>
<dbReference type="PANTHER" id="PTHR30143">
    <property type="entry name" value="ACID HYDRATASE"/>
    <property type="match status" value="1"/>
</dbReference>
<dbReference type="GO" id="GO:0005737">
    <property type="term" value="C:cytoplasm"/>
    <property type="evidence" value="ECO:0007669"/>
    <property type="project" value="TreeGrafter"/>
</dbReference>
<dbReference type="InterPro" id="IPR036663">
    <property type="entry name" value="Fumarylacetoacetase_C_sf"/>
</dbReference>
<name>A0A4R9A564_9MICO</name>
<dbReference type="EMBL" id="SOHE01000029">
    <property type="protein sequence ID" value="TFD52287.1"/>
    <property type="molecule type" value="Genomic_DNA"/>
</dbReference>
<evidence type="ECO:0000313" key="1">
    <source>
        <dbReference type="EMBL" id="TFD52287.1"/>
    </source>
</evidence>
<comment type="caution">
    <text evidence="1">The sequence shown here is derived from an EMBL/GenBank/DDBJ whole genome shotgun (WGS) entry which is preliminary data.</text>
</comment>
<sequence>MTIDQNLSAKLDARTVAALADALCDAEATLRPIVALTHDHPNLSVDDAYAIAQINTARKLAAGRTIVGRKVGLTSLAMQQQLGVDQPDYGAITDDMLVRAPATLDLSVFISPRVEGEFAFRLGRDVPAGRYTLAQLRDLVDEVHLSMEVIDSRIADWKIKLADTVADNASSARLVVGQGMKATPELLDALPETVLTLERNADVVAQGAGREVLGDPLLGALWVVNRLGELGEDLAAGEIILAGAVHASVPLEAGVSWSVSAPGFSSATITTSD</sequence>
<organism evidence="1 2">
    <name type="scientific">Cryobacterium frigoriphilum</name>
    <dbReference type="NCBI Taxonomy" id="1259150"/>
    <lineage>
        <taxon>Bacteria</taxon>
        <taxon>Bacillati</taxon>
        <taxon>Actinomycetota</taxon>
        <taxon>Actinomycetes</taxon>
        <taxon>Micrococcales</taxon>
        <taxon>Microbacteriaceae</taxon>
        <taxon>Cryobacterium</taxon>
    </lineage>
</organism>
<dbReference type="GO" id="GO:0008684">
    <property type="term" value="F:2-oxopent-4-enoate hydratase activity"/>
    <property type="evidence" value="ECO:0007669"/>
    <property type="project" value="TreeGrafter"/>
</dbReference>
<dbReference type="OrthoDB" id="9792137at2"/>
<proteinExistence type="predicted"/>
<keyword evidence="2" id="KW-1185">Reference proteome</keyword>
<dbReference type="Gene3D" id="3.90.850.10">
    <property type="entry name" value="Fumarylacetoacetase-like, C-terminal domain"/>
    <property type="match status" value="1"/>
</dbReference>
<dbReference type="Proteomes" id="UP000297447">
    <property type="component" value="Unassembled WGS sequence"/>
</dbReference>
<accession>A0A4R9A564</accession>
<dbReference type="InterPro" id="IPR050772">
    <property type="entry name" value="Hydratase-Decarb/MhpD_sf"/>
</dbReference>
<gene>
    <name evidence="1" type="ORF">E3T55_06705</name>
</gene>
<dbReference type="RefSeq" id="WP_134518798.1">
    <property type="nucleotide sequence ID" value="NZ_SOHE01000029.1"/>
</dbReference>